<dbReference type="EMBL" id="ML991781">
    <property type="protein sequence ID" value="KAF2237116.1"/>
    <property type="molecule type" value="Genomic_DNA"/>
</dbReference>
<accession>A0A6A6HG69</accession>
<evidence type="ECO:0000313" key="2">
    <source>
        <dbReference type="EMBL" id="KAF2237116.1"/>
    </source>
</evidence>
<keyword evidence="3" id="KW-1185">Reference proteome</keyword>
<evidence type="ECO:0000256" key="1">
    <source>
        <dbReference type="SAM" id="MobiDB-lite"/>
    </source>
</evidence>
<organism evidence="2 3">
    <name type="scientific">Viridothelium virens</name>
    <name type="common">Speckled blister lichen</name>
    <name type="synonym">Trypethelium virens</name>
    <dbReference type="NCBI Taxonomy" id="1048519"/>
    <lineage>
        <taxon>Eukaryota</taxon>
        <taxon>Fungi</taxon>
        <taxon>Dikarya</taxon>
        <taxon>Ascomycota</taxon>
        <taxon>Pezizomycotina</taxon>
        <taxon>Dothideomycetes</taxon>
        <taxon>Dothideomycetes incertae sedis</taxon>
        <taxon>Trypetheliales</taxon>
        <taxon>Trypetheliaceae</taxon>
        <taxon>Viridothelium</taxon>
    </lineage>
</organism>
<reference evidence="2" key="1">
    <citation type="journal article" date="2020" name="Stud. Mycol.">
        <title>101 Dothideomycetes genomes: a test case for predicting lifestyles and emergence of pathogens.</title>
        <authorList>
            <person name="Haridas S."/>
            <person name="Albert R."/>
            <person name="Binder M."/>
            <person name="Bloem J."/>
            <person name="Labutti K."/>
            <person name="Salamov A."/>
            <person name="Andreopoulos B."/>
            <person name="Baker S."/>
            <person name="Barry K."/>
            <person name="Bills G."/>
            <person name="Bluhm B."/>
            <person name="Cannon C."/>
            <person name="Castanera R."/>
            <person name="Culley D."/>
            <person name="Daum C."/>
            <person name="Ezra D."/>
            <person name="Gonzalez J."/>
            <person name="Henrissat B."/>
            <person name="Kuo A."/>
            <person name="Liang C."/>
            <person name="Lipzen A."/>
            <person name="Lutzoni F."/>
            <person name="Magnuson J."/>
            <person name="Mondo S."/>
            <person name="Nolan M."/>
            <person name="Ohm R."/>
            <person name="Pangilinan J."/>
            <person name="Park H.-J."/>
            <person name="Ramirez L."/>
            <person name="Alfaro M."/>
            <person name="Sun H."/>
            <person name="Tritt A."/>
            <person name="Yoshinaga Y."/>
            <person name="Zwiers L.-H."/>
            <person name="Turgeon B."/>
            <person name="Goodwin S."/>
            <person name="Spatafora J."/>
            <person name="Crous P."/>
            <person name="Grigoriev I."/>
        </authorList>
    </citation>
    <scope>NUCLEOTIDE SEQUENCE</scope>
    <source>
        <strain evidence="2">Tuck. ex Michener</strain>
    </source>
</reference>
<name>A0A6A6HG69_VIRVR</name>
<gene>
    <name evidence="2" type="ORF">EV356DRAFT_511848</name>
</gene>
<dbReference type="Proteomes" id="UP000800092">
    <property type="component" value="Unassembled WGS sequence"/>
</dbReference>
<protein>
    <submittedName>
        <fullName evidence="2">Uncharacterized protein</fullName>
    </submittedName>
</protein>
<feature type="region of interest" description="Disordered" evidence="1">
    <location>
        <begin position="24"/>
        <end position="64"/>
    </location>
</feature>
<sequence>MFGRCTGYEKLVGVVIDGKQNEVTGEGDLHGHGKAHATQLGRGDGRLHARLPRAGRNGGKGTKQDFMQTRHEAQRNVGWSYVRLEDIKSVLVAQGGVVDEQSMWRRTERSFSWEERRNLRSRCDNILFAQICVIRRMSLSRMMQTPVRRVAQ</sequence>
<dbReference type="AlphaFoldDB" id="A0A6A6HG69"/>
<evidence type="ECO:0000313" key="3">
    <source>
        <dbReference type="Proteomes" id="UP000800092"/>
    </source>
</evidence>
<proteinExistence type="predicted"/>